<proteinExistence type="predicted"/>
<sequence>MGETALYLPVKRFLETLGFSVKGEIGSCDLLALKDGEPPIVVVCELKLQFNLELVLQGVDRAPMADEIWLAGPLSARGKGREGDRRFRDLCRRLGFGLLAVDGNGGVHVLLSPESPAPRRNAKRRSRLVAEHRRRRGDPATGGATRQPIMTAYRQEALRCALALETGPKRPKDLRPACPNAQKILHRNVYGWFASPARGTYELTLAGFEALKRWPQGGDGIPNEAPASALQEP</sequence>
<dbReference type="Proteomes" id="UP000078272">
    <property type="component" value="Unassembled WGS sequence"/>
</dbReference>
<reference evidence="2 3" key="1">
    <citation type="journal article" date="2016" name="Front. Microbiol.">
        <title>Genomic Resource of Rice Seed Associated Bacteria.</title>
        <authorList>
            <person name="Midha S."/>
            <person name="Bansal K."/>
            <person name="Sharma S."/>
            <person name="Kumar N."/>
            <person name="Patil P.P."/>
            <person name="Chaudhry V."/>
            <person name="Patil P.B."/>
        </authorList>
    </citation>
    <scope>NUCLEOTIDE SEQUENCE [LARGE SCALE GENOMIC DNA]</scope>
    <source>
        <strain evidence="2 3">NS226</strain>
    </source>
</reference>
<name>A0A175R9W7_9HYPH</name>
<evidence type="ECO:0000313" key="3">
    <source>
        <dbReference type="Proteomes" id="UP000078272"/>
    </source>
</evidence>
<dbReference type="EMBL" id="LDPZ01000014">
    <property type="protein sequence ID" value="KTQ96614.1"/>
    <property type="molecule type" value="Genomic_DNA"/>
</dbReference>
<organism evidence="2 3">
    <name type="scientific">Aureimonas ureilytica</name>
    <dbReference type="NCBI Taxonomy" id="401562"/>
    <lineage>
        <taxon>Bacteria</taxon>
        <taxon>Pseudomonadati</taxon>
        <taxon>Pseudomonadota</taxon>
        <taxon>Alphaproteobacteria</taxon>
        <taxon>Hyphomicrobiales</taxon>
        <taxon>Aurantimonadaceae</taxon>
        <taxon>Aureimonas</taxon>
    </lineage>
</organism>
<evidence type="ECO:0000256" key="1">
    <source>
        <dbReference type="SAM" id="MobiDB-lite"/>
    </source>
</evidence>
<protein>
    <recommendedName>
        <fullName evidence="4">DUF2161 domain-containing phosphodiesterase</fullName>
    </recommendedName>
</protein>
<dbReference type="STRING" id="401562.NS365_13485"/>
<accession>A0A175R9W7</accession>
<comment type="caution">
    <text evidence="2">The sequence shown here is derived from an EMBL/GenBank/DDBJ whole genome shotgun (WGS) entry which is preliminary data.</text>
</comment>
<evidence type="ECO:0000313" key="2">
    <source>
        <dbReference type="EMBL" id="KTQ96614.1"/>
    </source>
</evidence>
<dbReference type="PATRIC" id="fig|401562.3.peg.764"/>
<feature type="region of interest" description="Disordered" evidence="1">
    <location>
        <begin position="112"/>
        <end position="145"/>
    </location>
</feature>
<evidence type="ECO:0008006" key="4">
    <source>
        <dbReference type="Google" id="ProtNLM"/>
    </source>
</evidence>
<dbReference type="InterPro" id="IPR018679">
    <property type="entry name" value="DUF2161"/>
</dbReference>
<gene>
    <name evidence="2" type="ORF">NS226_07305</name>
</gene>
<dbReference type="Pfam" id="PF09929">
    <property type="entry name" value="DUF2161"/>
    <property type="match status" value="1"/>
</dbReference>
<dbReference type="AlphaFoldDB" id="A0A175R9W7"/>
<feature type="compositionally biased region" description="Basic residues" evidence="1">
    <location>
        <begin position="120"/>
        <end position="136"/>
    </location>
</feature>